<proteinExistence type="predicted"/>
<sequence>MQIVEHVLNMKGGYVLDFSDRTFDEFIAHEVGIDATAPRFSEDGGSKAKRLRRILPSLAAGQQARMLRAFLDYRDSPARDSRVDLLDDEWRQSYEKIIRGLEKQVTDADNTYAASSWTGVRTIREQVAIVRGLAPVTLREIDVLADLIESKRFNDPITADAVQCLRDLHRQLGDLIDAIDRGNMTRAAVEAIEANREKLTHYVKQGAKLTMVAPAMTFGIMHLLAWLSGVPIDSTIVSTVYGSVVGVDVLTAFTKKSSLAGT</sequence>
<name>A0A7W9AG27_9SPHN</name>
<reference evidence="1 2" key="1">
    <citation type="submission" date="2020-08" db="EMBL/GenBank/DDBJ databases">
        <title>Genomic Encyclopedia of Type Strains, Phase IV (KMG-IV): sequencing the most valuable type-strain genomes for metagenomic binning, comparative biology and taxonomic classification.</title>
        <authorList>
            <person name="Goeker M."/>
        </authorList>
    </citation>
    <scope>NUCLEOTIDE SEQUENCE [LARGE SCALE GENOMIC DNA]</scope>
    <source>
        <strain evidence="1 2">DSM 25079</strain>
    </source>
</reference>
<protein>
    <submittedName>
        <fullName evidence="1">Uncharacterized protein</fullName>
    </submittedName>
</protein>
<evidence type="ECO:0000313" key="1">
    <source>
        <dbReference type="EMBL" id="MBB5684960.1"/>
    </source>
</evidence>
<accession>A0A7W9AG27</accession>
<comment type="caution">
    <text evidence="1">The sequence shown here is derived from an EMBL/GenBank/DDBJ whole genome shotgun (WGS) entry which is preliminary data.</text>
</comment>
<evidence type="ECO:0000313" key="2">
    <source>
        <dbReference type="Proteomes" id="UP000549617"/>
    </source>
</evidence>
<gene>
    <name evidence="1" type="ORF">FHS49_000951</name>
</gene>
<dbReference type="AlphaFoldDB" id="A0A7W9AG27"/>
<organism evidence="1 2">
    <name type="scientific">Sphingobium boeckii</name>
    <dbReference type="NCBI Taxonomy" id="1082345"/>
    <lineage>
        <taxon>Bacteria</taxon>
        <taxon>Pseudomonadati</taxon>
        <taxon>Pseudomonadota</taxon>
        <taxon>Alphaproteobacteria</taxon>
        <taxon>Sphingomonadales</taxon>
        <taxon>Sphingomonadaceae</taxon>
        <taxon>Sphingobium</taxon>
    </lineage>
</organism>
<keyword evidence="2" id="KW-1185">Reference proteome</keyword>
<dbReference type="Proteomes" id="UP000549617">
    <property type="component" value="Unassembled WGS sequence"/>
</dbReference>
<dbReference type="RefSeq" id="WP_184015714.1">
    <property type="nucleotide sequence ID" value="NZ_JACIJC010000001.1"/>
</dbReference>
<dbReference type="EMBL" id="JACIJC010000001">
    <property type="protein sequence ID" value="MBB5684960.1"/>
    <property type="molecule type" value="Genomic_DNA"/>
</dbReference>